<proteinExistence type="predicted"/>
<name>A0ACC7NUG5_9BACL</name>
<accession>A0ACC7NUG5</accession>
<sequence length="212" mass="24526">MANVFGDLKLLKSDMEAKGWVIDSFIFKYKNEEFIILVKLFAEKEKKQNPYALVKLEFLRRIDVSSSLQVEANSSGLLVDVKTLREYFNIQFSENLRDILQQFNENFSRFIPVEVMDNKGKDQLSVMVSSLSRSDSENPNKVYCFKVRRNGIKSNGELAQRSDYNDNKARILLPDLYSKFKDDKNISFCFSGNVNDKKTDEEILANWAKTGN</sequence>
<evidence type="ECO:0000313" key="2">
    <source>
        <dbReference type="Proteomes" id="UP001631969"/>
    </source>
</evidence>
<evidence type="ECO:0000313" key="1">
    <source>
        <dbReference type="EMBL" id="MFM9327997.1"/>
    </source>
</evidence>
<keyword evidence="2" id="KW-1185">Reference proteome</keyword>
<comment type="caution">
    <text evidence="1">The sequence shown here is derived from an EMBL/GenBank/DDBJ whole genome shotgun (WGS) entry which is preliminary data.</text>
</comment>
<reference evidence="1" key="1">
    <citation type="submission" date="2024-12" db="EMBL/GenBank/DDBJ databases">
        <authorList>
            <person name="Wu N."/>
        </authorList>
    </citation>
    <scope>NUCLEOTIDE SEQUENCE</scope>
    <source>
        <strain evidence="1">P15</strain>
    </source>
</reference>
<gene>
    <name evidence="1" type="ORF">ACI1P1_06855</name>
</gene>
<organism evidence="1 2">
    <name type="scientific">Paenibacillus mesotrionivorans</name>
    <dbReference type="NCBI Taxonomy" id="3160968"/>
    <lineage>
        <taxon>Bacteria</taxon>
        <taxon>Bacillati</taxon>
        <taxon>Bacillota</taxon>
        <taxon>Bacilli</taxon>
        <taxon>Bacillales</taxon>
        <taxon>Paenibacillaceae</taxon>
        <taxon>Paenibacillus</taxon>
    </lineage>
</organism>
<dbReference type="EMBL" id="JBJURJ010000004">
    <property type="protein sequence ID" value="MFM9327997.1"/>
    <property type="molecule type" value="Genomic_DNA"/>
</dbReference>
<protein>
    <submittedName>
        <fullName evidence="1">DUF6037 family protein</fullName>
    </submittedName>
</protein>
<dbReference type="Proteomes" id="UP001631969">
    <property type="component" value="Unassembled WGS sequence"/>
</dbReference>